<name>A0A2Z4FHF1_9DELT</name>
<keyword evidence="2" id="KW-0547">Nucleotide-binding</keyword>
<dbReference type="PANTHER" id="PTHR43289:SF6">
    <property type="entry name" value="SERINE_THREONINE-PROTEIN KINASE NEKL-3"/>
    <property type="match status" value="1"/>
</dbReference>
<dbReference type="EMBL" id="CP030032">
    <property type="protein sequence ID" value="AWV88144.1"/>
    <property type="molecule type" value="Genomic_DNA"/>
</dbReference>
<dbReference type="InterPro" id="IPR000719">
    <property type="entry name" value="Prot_kinase_dom"/>
</dbReference>
<protein>
    <recommendedName>
        <fullName evidence="7">Protein kinase domain-containing protein</fullName>
    </recommendedName>
</protein>
<keyword evidence="1" id="KW-0808">Transferase</keyword>
<dbReference type="PANTHER" id="PTHR43289">
    <property type="entry name" value="MITOGEN-ACTIVATED PROTEIN KINASE KINASE KINASE 20-RELATED"/>
    <property type="match status" value="1"/>
</dbReference>
<sequence length="855" mass="95289">MSNEPGILPKPVPFGKYYLLERINVGGMAEVYKAKAFGVEGFERLLAVKKILASIAEDESFINMFIDEAKISGSLSHPNLTKIFDLGKVDGSYFIAMEYISGKDIKTIFERARRIGEKVDIPRVCYIIMKVCEGLAYAHDKVDSQGNPLNIVHRDVSPQNVLISYEGEVKVIDFGIAKSAGKQSETEVGILKGKFSYMSPEQVRGLHVDHRSDIFSVGILLYEMLTLERLFLGESDFDTLEKIRKVEISPPSLYNPHIPKELEDIVLKALARSSEERFSTAHELAEALERFMRNQGYYFTNKDLAASMKGAFNADIEFEKKKYEYYQSLNLQPPDEQGEPVLAAPDGGGGLSWGEEEMETQIFDRMSEEIEFVSESQIVYADDADVLEIDEFEEFDDLDGATIEFDRWDVKKQFEAHHADAAPDAFDGGARLDMSDLPAPRQRSHTASLPVIPQERRDPQHTVQTMSPVTGEKRNPYLVIALVCLLIVGLGLAFFFMKKQPTNPVITFNTEPEVVDIFINGEKIYSGKTPYVYEPAAGAAEIRIESEGYEAFVTSHELKNGGTYPLTHTLRQLAPETGQLLVKTEPDGAMLKLQGQSEAKKAPLTLEDMVPGSYDLEATLDDYLTENQKVEVKPGSNEVTIKLRPKKVSLTVKSEPARAYFGIYEAGEKGKRIARGRTPQNVKDLDGSKSYRVVMEMSGYDEFERAFEPGTKKEDELVAELVKVEKKPAPETVVASASSSKQPASGSKTSRTNDDSRFDPPPRNTTKPAPKPEPKPEPKPAPKPKPAGVGTITIGSKPVARIYIDGKDTGRYTPLIKFKIKAGNHKVRLVNEDFGLDKTVYLEVEAGENKTYRNQ</sequence>
<keyword evidence="4" id="KW-0067">ATP-binding</keyword>
<reference evidence="8 9" key="1">
    <citation type="submission" date="2018-06" db="EMBL/GenBank/DDBJ databases">
        <title>Lujinxingia sediminis gen. nov. sp. nov., a new facultative anaerobic member of the class Deltaproteobacteria, and proposal of Lujinxingaceae fam. nov.</title>
        <authorList>
            <person name="Guo L.-Y."/>
            <person name="Li C.-M."/>
            <person name="Wang S."/>
            <person name="Du Z.-J."/>
        </authorList>
    </citation>
    <scope>NUCLEOTIDE SEQUENCE [LARGE SCALE GENOMIC DNA]</scope>
    <source>
        <strain evidence="8 9">FA350</strain>
    </source>
</reference>
<dbReference type="Proteomes" id="UP000249799">
    <property type="component" value="Chromosome"/>
</dbReference>
<dbReference type="PROSITE" id="PS00109">
    <property type="entry name" value="PROTEIN_KINASE_TYR"/>
    <property type="match status" value="1"/>
</dbReference>
<keyword evidence="6" id="KW-1133">Transmembrane helix</keyword>
<dbReference type="GO" id="GO:0005524">
    <property type="term" value="F:ATP binding"/>
    <property type="evidence" value="ECO:0007669"/>
    <property type="project" value="UniProtKB-KW"/>
</dbReference>
<feature type="compositionally biased region" description="Basic and acidic residues" evidence="5">
    <location>
        <begin position="751"/>
        <end position="760"/>
    </location>
</feature>
<gene>
    <name evidence="8" type="ORF">DN745_01855</name>
</gene>
<dbReference type="PROSITE" id="PS50011">
    <property type="entry name" value="PROTEIN_KINASE_DOM"/>
    <property type="match status" value="1"/>
</dbReference>
<dbReference type="InterPro" id="IPR013229">
    <property type="entry name" value="PEGA"/>
</dbReference>
<dbReference type="Gene3D" id="3.30.200.20">
    <property type="entry name" value="Phosphorylase Kinase, domain 1"/>
    <property type="match status" value="1"/>
</dbReference>
<feature type="region of interest" description="Disordered" evidence="5">
    <location>
        <begin position="729"/>
        <end position="792"/>
    </location>
</feature>
<keyword evidence="9" id="KW-1185">Reference proteome</keyword>
<dbReference type="KEGG" id="bsed:DN745_01855"/>
<dbReference type="SUPFAM" id="SSF56112">
    <property type="entry name" value="Protein kinase-like (PK-like)"/>
    <property type="match status" value="1"/>
</dbReference>
<dbReference type="Gene3D" id="1.10.510.10">
    <property type="entry name" value="Transferase(Phosphotransferase) domain 1"/>
    <property type="match status" value="1"/>
</dbReference>
<keyword evidence="6" id="KW-0472">Membrane</keyword>
<evidence type="ECO:0000256" key="4">
    <source>
        <dbReference type="ARBA" id="ARBA00022840"/>
    </source>
</evidence>
<keyword evidence="3" id="KW-0418">Kinase</keyword>
<dbReference type="InterPro" id="IPR008266">
    <property type="entry name" value="Tyr_kinase_AS"/>
</dbReference>
<evidence type="ECO:0000313" key="9">
    <source>
        <dbReference type="Proteomes" id="UP000249799"/>
    </source>
</evidence>
<evidence type="ECO:0000313" key="8">
    <source>
        <dbReference type="EMBL" id="AWV88144.1"/>
    </source>
</evidence>
<feature type="domain" description="Protein kinase" evidence="7">
    <location>
        <begin position="17"/>
        <end position="292"/>
    </location>
</feature>
<keyword evidence="6" id="KW-0812">Transmembrane</keyword>
<evidence type="ECO:0000259" key="7">
    <source>
        <dbReference type="PROSITE" id="PS50011"/>
    </source>
</evidence>
<evidence type="ECO:0000256" key="6">
    <source>
        <dbReference type="SAM" id="Phobius"/>
    </source>
</evidence>
<dbReference type="Pfam" id="PF08308">
    <property type="entry name" value="PEGA"/>
    <property type="match status" value="2"/>
</dbReference>
<dbReference type="RefSeq" id="WP_111331628.1">
    <property type="nucleotide sequence ID" value="NZ_CP030032.1"/>
</dbReference>
<proteinExistence type="predicted"/>
<feature type="compositionally biased region" description="Basic and acidic residues" evidence="5">
    <location>
        <begin position="770"/>
        <end position="780"/>
    </location>
</feature>
<evidence type="ECO:0000256" key="1">
    <source>
        <dbReference type="ARBA" id="ARBA00022679"/>
    </source>
</evidence>
<dbReference type="GO" id="GO:0004674">
    <property type="term" value="F:protein serine/threonine kinase activity"/>
    <property type="evidence" value="ECO:0007669"/>
    <property type="project" value="TreeGrafter"/>
</dbReference>
<accession>A0A2Z4FHF1</accession>
<feature type="transmembrane region" description="Helical" evidence="6">
    <location>
        <begin position="477"/>
        <end position="497"/>
    </location>
</feature>
<dbReference type="Pfam" id="PF00069">
    <property type="entry name" value="Pkinase"/>
    <property type="match status" value="1"/>
</dbReference>
<dbReference type="OrthoDB" id="9801841at2"/>
<dbReference type="InterPro" id="IPR011009">
    <property type="entry name" value="Kinase-like_dom_sf"/>
</dbReference>
<evidence type="ECO:0000256" key="2">
    <source>
        <dbReference type="ARBA" id="ARBA00022741"/>
    </source>
</evidence>
<feature type="compositionally biased region" description="Low complexity" evidence="5">
    <location>
        <begin position="735"/>
        <end position="750"/>
    </location>
</feature>
<dbReference type="AlphaFoldDB" id="A0A2Z4FHF1"/>
<dbReference type="CDD" id="cd14014">
    <property type="entry name" value="STKc_PknB_like"/>
    <property type="match status" value="1"/>
</dbReference>
<evidence type="ECO:0000256" key="3">
    <source>
        <dbReference type="ARBA" id="ARBA00022777"/>
    </source>
</evidence>
<evidence type="ECO:0000256" key="5">
    <source>
        <dbReference type="SAM" id="MobiDB-lite"/>
    </source>
</evidence>
<organism evidence="8 9">
    <name type="scientific">Bradymonas sediminis</name>
    <dbReference type="NCBI Taxonomy" id="1548548"/>
    <lineage>
        <taxon>Bacteria</taxon>
        <taxon>Deltaproteobacteria</taxon>
        <taxon>Bradymonadales</taxon>
        <taxon>Bradymonadaceae</taxon>
        <taxon>Bradymonas</taxon>
    </lineage>
</organism>